<evidence type="ECO:0008006" key="3">
    <source>
        <dbReference type="Google" id="ProtNLM"/>
    </source>
</evidence>
<dbReference type="Proteomes" id="UP001165587">
    <property type="component" value="Unassembled WGS sequence"/>
</dbReference>
<sequence length="197" mass="20692">MSESSDIQRTSAFGDPVLLAGLRRLPLEQGRGAVREIWAGEGPHHEPCWQLRIVDMRGPRGILSASAGSEHYVIGLAGPQVAVGDTRSGHVLRRGRVVPIRSSTIVFERPKLRAAGASSLVVLTASSPALAPTLTLQTVEGAAVMAAGTCGIVTLRDAVLLDDADVPGHAATLIDPQGLHRIRVASAQVLTLVQQKP</sequence>
<evidence type="ECO:0000313" key="2">
    <source>
        <dbReference type="Proteomes" id="UP001165587"/>
    </source>
</evidence>
<reference evidence="1" key="1">
    <citation type="submission" date="2022-08" db="EMBL/GenBank/DDBJ databases">
        <authorList>
            <person name="Deng Y."/>
            <person name="Han X.-F."/>
            <person name="Zhang Y.-Q."/>
        </authorList>
    </citation>
    <scope>NUCLEOTIDE SEQUENCE</scope>
    <source>
        <strain evidence="1">CPCC 203407</strain>
    </source>
</reference>
<comment type="caution">
    <text evidence="1">The sequence shown here is derived from an EMBL/GenBank/DDBJ whole genome shotgun (WGS) entry which is preliminary data.</text>
</comment>
<keyword evidence="2" id="KW-1185">Reference proteome</keyword>
<proteinExistence type="predicted"/>
<evidence type="ECO:0000313" key="1">
    <source>
        <dbReference type="EMBL" id="MCS5726314.1"/>
    </source>
</evidence>
<accession>A0AA41XHF0</accession>
<dbReference type="AlphaFoldDB" id="A0AA41XHF0"/>
<dbReference type="EMBL" id="JANLCK010000004">
    <property type="protein sequence ID" value="MCS5726314.1"/>
    <property type="molecule type" value="Genomic_DNA"/>
</dbReference>
<dbReference type="RefSeq" id="WP_259527952.1">
    <property type="nucleotide sequence ID" value="NZ_JANLCK010000004.1"/>
</dbReference>
<gene>
    <name evidence="1" type="ORF">N1028_10460</name>
</gene>
<protein>
    <recommendedName>
        <fullName evidence="3">HutD family protein</fullName>
    </recommendedName>
</protein>
<organism evidence="1 2">
    <name type="scientific">Herbiconiux oxytropis</name>
    <dbReference type="NCBI Taxonomy" id="2970915"/>
    <lineage>
        <taxon>Bacteria</taxon>
        <taxon>Bacillati</taxon>
        <taxon>Actinomycetota</taxon>
        <taxon>Actinomycetes</taxon>
        <taxon>Micrococcales</taxon>
        <taxon>Microbacteriaceae</taxon>
        <taxon>Herbiconiux</taxon>
    </lineage>
</organism>
<name>A0AA41XHF0_9MICO</name>